<keyword evidence="9" id="KW-0573">Peptidoglycan synthesis</keyword>
<evidence type="ECO:0000256" key="10">
    <source>
        <dbReference type="ARBA" id="ARBA00023268"/>
    </source>
</evidence>
<dbReference type="RefSeq" id="WP_129821181.1">
    <property type="nucleotide sequence ID" value="NZ_JAQMIP010000007.1"/>
</dbReference>
<organism evidence="15">
    <name type="scientific">Turicibacter sanguinis</name>
    <dbReference type="NCBI Taxonomy" id="154288"/>
    <lineage>
        <taxon>Bacteria</taxon>
        <taxon>Bacillati</taxon>
        <taxon>Bacillota</taxon>
        <taxon>Erysipelotrichia</taxon>
        <taxon>Erysipelotrichales</taxon>
        <taxon>Turicibacteraceae</taxon>
        <taxon>Turicibacter</taxon>
    </lineage>
</organism>
<dbReference type="InterPro" id="IPR012338">
    <property type="entry name" value="Beta-lactam/transpept-like"/>
</dbReference>
<comment type="similarity">
    <text evidence="1">In the C-terminal section; belongs to the transpeptidase family.</text>
</comment>
<dbReference type="SMART" id="SM00740">
    <property type="entry name" value="PASTA"/>
    <property type="match status" value="2"/>
</dbReference>
<keyword evidence="3" id="KW-0121">Carboxypeptidase</keyword>
<comment type="catalytic activity">
    <reaction evidence="13">
        <text>[GlcNAc-(1-&gt;4)-Mur2Ac(oyl-L-Ala-gamma-D-Glu-L-Lys-D-Ala-D-Ala)](n)-di-trans,octa-cis-undecaprenyl diphosphate + beta-D-GlcNAc-(1-&gt;4)-Mur2Ac(oyl-L-Ala-gamma-D-Glu-L-Lys-D-Ala-D-Ala)-di-trans,octa-cis-undecaprenyl diphosphate = [GlcNAc-(1-&gt;4)-Mur2Ac(oyl-L-Ala-gamma-D-Glu-L-Lys-D-Ala-D-Ala)](n+1)-di-trans,octa-cis-undecaprenyl diphosphate + di-trans,octa-cis-undecaprenyl diphosphate + H(+)</text>
        <dbReference type="Rhea" id="RHEA:23708"/>
        <dbReference type="Rhea" id="RHEA-COMP:9602"/>
        <dbReference type="Rhea" id="RHEA-COMP:9603"/>
        <dbReference type="ChEBI" id="CHEBI:15378"/>
        <dbReference type="ChEBI" id="CHEBI:58405"/>
        <dbReference type="ChEBI" id="CHEBI:60033"/>
        <dbReference type="ChEBI" id="CHEBI:78435"/>
        <dbReference type="EC" id="2.4.99.28"/>
    </reaction>
</comment>
<dbReference type="GO" id="GO:0008360">
    <property type="term" value="P:regulation of cell shape"/>
    <property type="evidence" value="ECO:0007669"/>
    <property type="project" value="UniProtKB-KW"/>
</dbReference>
<dbReference type="InterPro" id="IPR050396">
    <property type="entry name" value="Glycosyltr_51/Transpeptidase"/>
</dbReference>
<evidence type="ECO:0000256" key="2">
    <source>
        <dbReference type="ARBA" id="ARBA00007739"/>
    </source>
</evidence>
<evidence type="ECO:0000256" key="6">
    <source>
        <dbReference type="ARBA" id="ARBA00022679"/>
    </source>
</evidence>
<evidence type="ECO:0000256" key="8">
    <source>
        <dbReference type="ARBA" id="ARBA00022960"/>
    </source>
</evidence>
<dbReference type="AlphaFoldDB" id="A0A6I3N9Z3"/>
<dbReference type="GO" id="GO:0008955">
    <property type="term" value="F:peptidoglycan glycosyltransferase activity"/>
    <property type="evidence" value="ECO:0007669"/>
    <property type="project" value="UniProtKB-EC"/>
</dbReference>
<dbReference type="SUPFAM" id="SSF53955">
    <property type="entry name" value="Lysozyme-like"/>
    <property type="match status" value="1"/>
</dbReference>
<evidence type="ECO:0000256" key="1">
    <source>
        <dbReference type="ARBA" id="ARBA00007090"/>
    </source>
</evidence>
<feature type="domain" description="PASTA" evidence="14">
    <location>
        <begin position="832"/>
        <end position="895"/>
    </location>
</feature>
<evidence type="ECO:0000256" key="7">
    <source>
        <dbReference type="ARBA" id="ARBA00022801"/>
    </source>
</evidence>
<dbReference type="SUPFAM" id="SSF56601">
    <property type="entry name" value="beta-lactamase/transpeptidase-like"/>
    <property type="match status" value="1"/>
</dbReference>
<keyword evidence="5" id="KW-0328">Glycosyltransferase</keyword>
<dbReference type="Pfam" id="PF03793">
    <property type="entry name" value="PASTA"/>
    <property type="match status" value="1"/>
</dbReference>
<dbReference type="Gene3D" id="3.30.10.20">
    <property type="match status" value="2"/>
</dbReference>
<keyword evidence="10" id="KW-0511">Multifunctional enzyme</keyword>
<evidence type="ECO:0000256" key="3">
    <source>
        <dbReference type="ARBA" id="ARBA00022645"/>
    </source>
</evidence>
<comment type="caution">
    <text evidence="15">The sequence shown here is derived from an EMBL/GenBank/DDBJ whole genome shotgun (WGS) entry which is preliminary data.</text>
</comment>
<name>A0A6I3N9Z3_9FIRM</name>
<dbReference type="CDD" id="cd06577">
    <property type="entry name" value="PASTA_pknB"/>
    <property type="match status" value="1"/>
</dbReference>
<dbReference type="PROSITE" id="PS51178">
    <property type="entry name" value="PASTA"/>
    <property type="match status" value="1"/>
</dbReference>
<dbReference type="Pfam" id="PF00905">
    <property type="entry name" value="Transpeptidase"/>
    <property type="match status" value="1"/>
</dbReference>
<dbReference type="NCBIfam" id="TIGR02074">
    <property type="entry name" value="PBP_1a_fam"/>
    <property type="match status" value="1"/>
</dbReference>
<dbReference type="Pfam" id="PF00912">
    <property type="entry name" value="Transgly"/>
    <property type="match status" value="1"/>
</dbReference>
<dbReference type="InterPro" id="IPR036950">
    <property type="entry name" value="PBP_transglycosylase"/>
</dbReference>
<dbReference type="EMBL" id="WMQV01000004">
    <property type="protein sequence ID" value="MTL93446.1"/>
    <property type="molecule type" value="Genomic_DNA"/>
</dbReference>
<comment type="catalytic activity">
    <reaction evidence="12">
        <text>Preferential cleavage: (Ac)2-L-Lys-D-Ala-|-D-Ala. Also transpeptidation of peptidyl-alanyl moieties that are N-acyl substituents of D-alanine.</text>
        <dbReference type="EC" id="3.4.16.4"/>
    </reaction>
</comment>
<dbReference type="InterPro" id="IPR001460">
    <property type="entry name" value="PCN-bd_Tpept"/>
</dbReference>
<proteinExistence type="inferred from homology"/>
<dbReference type="GO" id="GO:0009252">
    <property type="term" value="P:peptidoglycan biosynthetic process"/>
    <property type="evidence" value="ECO:0007669"/>
    <property type="project" value="UniProtKB-KW"/>
</dbReference>
<dbReference type="InterPro" id="IPR005543">
    <property type="entry name" value="PASTA_dom"/>
</dbReference>
<gene>
    <name evidence="15" type="ORF">GMA64_02785</name>
</gene>
<comment type="similarity">
    <text evidence="2">In the N-terminal section; belongs to the glycosyltransferase 51 family.</text>
</comment>
<protein>
    <submittedName>
        <fullName evidence="15">PBP1A family penicillin-binding protein</fullName>
    </submittedName>
</protein>
<dbReference type="Gene3D" id="3.40.710.10">
    <property type="entry name" value="DD-peptidase/beta-lactamase superfamily"/>
    <property type="match status" value="1"/>
</dbReference>
<evidence type="ECO:0000256" key="13">
    <source>
        <dbReference type="ARBA" id="ARBA00049902"/>
    </source>
</evidence>
<evidence type="ECO:0000256" key="4">
    <source>
        <dbReference type="ARBA" id="ARBA00022670"/>
    </source>
</evidence>
<evidence type="ECO:0000256" key="5">
    <source>
        <dbReference type="ARBA" id="ARBA00022676"/>
    </source>
</evidence>
<dbReference type="GO" id="GO:0006508">
    <property type="term" value="P:proteolysis"/>
    <property type="evidence" value="ECO:0007669"/>
    <property type="project" value="UniProtKB-KW"/>
</dbReference>
<keyword evidence="7" id="KW-0378">Hydrolase</keyword>
<evidence type="ECO:0000256" key="11">
    <source>
        <dbReference type="ARBA" id="ARBA00023316"/>
    </source>
</evidence>
<dbReference type="GO" id="GO:0008658">
    <property type="term" value="F:penicillin binding"/>
    <property type="evidence" value="ECO:0007669"/>
    <property type="project" value="InterPro"/>
</dbReference>
<dbReference type="Gene3D" id="1.10.3810.10">
    <property type="entry name" value="Biosynthetic peptidoglycan transglycosylase-like"/>
    <property type="match status" value="1"/>
</dbReference>
<dbReference type="PANTHER" id="PTHR32282:SF29">
    <property type="entry name" value="PENICILLIN-BINDING PROTEIN 1A"/>
    <property type="match status" value="1"/>
</dbReference>
<keyword evidence="11" id="KW-0961">Cell wall biogenesis/degradation</keyword>
<reference evidence="15" key="1">
    <citation type="journal article" date="2019" name="Nat. Med.">
        <title>A library of human gut bacterial isolates paired with longitudinal multiomics data enables mechanistic microbiome research.</title>
        <authorList>
            <person name="Poyet M."/>
            <person name="Groussin M."/>
            <person name="Gibbons S.M."/>
            <person name="Avila-Pacheco J."/>
            <person name="Jiang X."/>
            <person name="Kearney S.M."/>
            <person name="Perrotta A.R."/>
            <person name="Berdy B."/>
            <person name="Zhao S."/>
            <person name="Lieberman T.D."/>
            <person name="Swanson P.K."/>
            <person name="Smith M."/>
            <person name="Roesemann S."/>
            <person name="Alexander J.E."/>
            <person name="Rich S.A."/>
            <person name="Livny J."/>
            <person name="Vlamakis H."/>
            <person name="Clish C."/>
            <person name="Bullock K."/>
            <person name="Deik A."/>
            <person name="Scott J."/>
            <person name="Pierce K.A."/>
            <person name="Xavier R.J."/>
            <person name="Alm E.J."/>
        </authorList>
    </citation>
    <scope>NUCLEOTIDE SEQUENCE</scope>
    <source>
        <strain evidence="15">BIOML-A179</strain>
    </source>
</reference>
<accession>A0A6I3N9Z3</accession>
<evidence type="ECO:0000313" key="15">
    <source>
        <dbReference type="EMBL" id="MTL93446.1"/>
    </source>
</evidence>
<dbReference type="GO" id="GO:0071555">
    <property type="term" value="P:cell wall organization"/>
    <property type="evidence" value="ECO:0007669"/>
    <property type="project" value="UniProtKB-KW"/>
</dbReference>
<keyword evidence="4" id="KW-0645">Protease</keyword>
<dbReference type="GO" id="GO:0030288">
    <property type="term" value="C:outer membrane-bounded periplasmic space"/>
    <property type="evidence" value="ECO:0007669"/>
    <property type="project" value="TreeGrafter"/>
</dbReference>
<evidence type="ECO:0000259" key="14">
    <source>
        <dbReference type="PROSITE" id="PS51178"/>
    </source>
</evidence>
<dbReference type="PANTHER" id="PTHR32282">
    <property type="entry name" value="BINDING PROTEIN TRANSPEPTIDASE, PUTATIVE-RELATED"/>
    <property type="match status" value="1"/>
</dbReference>
<evidence type="ECO:0000256" key="12">
    <source>
        <dbReference type="ARBA" id="ARBA00034000"/>
    </source>
</evidence>
<keyword evidence="6" id="KW-0808">Transferase</keyword>
<sequence length="1016" mass="111336">MKKNKGAQKFSLTLFQSVGTILKGFLLVVLLGGIAAMMIGGFIIFKTIETAPELDISKIYATESSYIYDKDGNVIDELGVQKREWVTYDQISPVLIDAIVSVEDSKFFEHHGVDWQRFLVALITNLKSGDFDQGASTLTQQLIKQSHLTSEKSIDRKIKEIYLSIQIEKVLTKEQIIEAYLNFSPFGGSVNGIQKASEYYFGKDASDLTLSEAATLAGIVQLPNVYRPDTNPDASETRRNTVLKLMVKHGYITEDMATLAAAKPITDMLAYQTSGVDDKTKYQSFIDVVINEVQEKYGLDPYSGLQIYTTMDPYAQAFVYDLQNTNQYYTWPQDLQSGIIFMDTKTGEIRAIGGGSAEGERTFNLATQIQRQPGSTAKPIFAYGPAIEYLGWGSGTTINDDHYAYQNGSDVMVHNYNHMYQGRMTIRNALNKSLNVPAVKAFNAVGDKKVAEFAQGLGMPVEDTLNESTAIGGVETGFSPLDMAGAYAAFGNGGTYNEPITIEKIVLSDGTTIYADQKSETAMSPETAYIITDMLHTVMTDGTGKTANVTSMYLSGKTGTTNFPQEIREKYGMPDNAIRDSWFVGYSSEYTAAIWTGYTDTSQGHYISNSEQSAPWYVFKNLMSYLNPAGYVEPTRPDSVVSVTIEKESGAEDGQVQLASSLTPDAYKASELFPKGSQPSVYSTRFEQLATPQNLTGSYNGSQLQLSWEHIKTYTLDYNYINSLISQYKSITPNCTKLSSCKELEVPEDQLYMMKFQLDTIGGTVYDVYAKDMDGNEVHLGTTSDNSFTKDLGYGEMSYYTDFYIRARYENYGALASNNSNSITVDCENCFKPVSIPDMAGWTKAQAESWGSSNGINISFSDEPSTTVAEGIIISNSPNSGTLTPGSTVYVKVATSQLVVPNYQSDSDFINKYQAWGTLNSISIKVNQENHETIASGGFIGSNPGIGSAITPGSTLTITVSKGPASTTPETPETPVIPDPINPDPGVNGDGDDDERATPVGAQTISFIRTLFNFFN</sequence>
<dbReference type="InterPro" id="IPR023346">
    <property type="entry name" value="Lysozyme-like_dom_sf"/>
</dbReference>
<evidence type="ECO:0000256" key="9">
    <source>
        <dbReference type="ARBA" id="ARBA00022984"/>
    </source>
</evidence>
<keyword evidence="8" id="KW-0133">Cell shape</keyword>
<dbReference type="FunFam" id="1.10.3810.10:FF:000001">
    <property type="entry name" value="Penicillin-binding protein 1A"/>
    <property type="match status" value="1"/>
</dbReference>
<dbReference type="GO" id="GO:0009002">
    <property type="term" value="F:serine-type D-Ala-D-Ala carboxypeptidase activity"/>
    <property type="evidence" value="ECO:0007669"/>
    <property type="project" value="UniProtKB-EC"/>
</dbReference>
<dbReference type="InterPro" id="IPR001264">
    <property type="entry name" value="Glyco_trans_51"/>
</dbReference>